<dbReference type="SUPFAM" id="SSF55469">
    <property type="entry name" value="FMN-dependent nitroreductase-like"/>
    <property type="match status" value="1"/>
</dbReference>
<evidence type="ECO:0000313" key="4">
    <source>
        <dbReference type="EMBL" id="QTC91480.1"/>
    </source>
</evidence>
<evidence type="ECO:0000259" key="3">
    <source>
        <dbReference type="Pfam" id="PF00881"/>
    </source>
</evidence>
<comment type="similarity">
    <text evidence="1">Belongs to the nitroreductase family.</text>
</comment>
<dbReference type="PANTHER" id="PTHR43673:SF10">
    <property type="entry name" value="NADH DEHYDROGENASE_NAD(P)H NITROREDUCTASE XCC3605-RELATED"/>
    <property type="match status" value="1"/>
</dbReference>
<dbReference type="GO" id="GO:0016491">
    <property type="term" value="F:oxidoreductase activity"/>
    <property type="evidence" value="ECO:0007669"/>
    <property type="project" value="UniProtKB-KW"/>
</dbReference>
<dbReference type="RefSeq" id="WP_207870657.1">
    <property type="nucleotide sequence ID" value="NZ_CP062222.1"/>
</dbReference>
<dbReference type="KEGG" id="bgoe:IFJ75_00650"/>
<dbReference type="Proteomes" id="UP000663918">
    <property type="component" value="Chromosome"/>
</dbReference>
<feature type="domain" description="Nitroreductase" evidence="3">
    <location>
        <begin position="114"/>
        <end position="164"/>
    </location>
</feature>
<evidence type="ECO:0000313" key="5">
    <source>
        <dbReference type="Proteomes" id="UP000663918"/>
    </source>
</evidence>
<dbReference type="InterPro" id="IPR000415">
    <property type="entry name" value="Nitroreductase-like"/>
</dbReference>
<name>A0A975GYD6_9CAUL</name>
<evidence type="ECO:0000256" key="1">
    <source>
        <dbReference type="ARBA" id="ARBA00007118"/>
    </source>
</evidence>
<reference evidence="4" key="1">
    <citation type="submission" date="2020-09" db="EMBL/GenBank/DDBJ databases">
        <title>Brevundimonas sp. LVF2 isolated from a puddle in Goettingen, Germany.</title>
        <authorList>
            <person name="Friedrich I."/>
            <person name="Klassen A."/>
            <person name="Hannes N."/>
            <person name="Schneider D."/>
            <person name="Hertel R."/>
            <person name="Daniel R."/>
        </authorList>
    </citation>
    <scope>NUCLEOTIDE SEQUENCE</scope>
    <source>
        <strain evidence="4">LVF2</strain>
    </source>
</reference>
<protein>
    <submittedName>
        <fullName evidence="4">Nitroreductase family protein</fullName>
    </submittedName>
</protein>
<sequence>MSVITIMTHNIEKGLSMPSPRPGYGARNIGPLIRRCHEYIALFGVDDTIARAQGVLAAYVRFNGTVGCTDYPFAAEIDRLLQVSSDNARGGLKRVARDEVAAVGKLVPDAFFEGRSSVRVFDSAPVDDSQITTAIRLAQKSPSVCNRQSGYVYVFRDKADIADALAIQAGANGFSQNVPTLLVITMRTKNFFGPERNQRWVDGGLFAMSLILGLHREGLATCCLNWSKPGAVDKKLKQRLNIPRDRSIIFLLAVGHYPETVEVAQSAKRPLSDMYEFR</sequence>
<dbReference type="PANTHER" id="PTHR43673">
    <property type="entry name" value="NAD(P)H NITROREDUCTASE YDGI-RELATED"/>
    <property type="match status" value="1"/>
</dbReference>
<keyword evidence="5" id="KW-1185">Reference proteome</keyword>
<keyword evidence="2" id="KW-0560">Oxidoreductase</keyword>
<dbReference type="InterPro" id="IPR029479">
    <property type="entry name" value="Nitroreductase"/>
</dbReference>
<dbReference type="Gene3D" id="3.40.109.10">
    <property type="entry name" value="NADH Oxidase"/>
    <property type="match status" value="1"/>
</dbReference>
<gene>
    <name evidence="4" type="ORF">IFJ75_00650</name>
</gene>
<dbReference type="CDD" id="cd02062">
    <property type="entry name" value="Nitro_FMN_reductase"/>
    <property type="match status" value="1"/>
</dbReference>
<proteinExistence type="inferred from homology"/>
<organism evidence="4 5">
    <name type="scientific">Brevundimonas goettingensis</name>
    <dbReference type="NCBI Taxonomy" id="2774190"/>
    <lineage>
        <taxon>Bacteria</taxon>
        <taxon>Pseudomonadati</taxon>
        <taxon>Pseudomonadota</taxon>
        <taxon>Alphaproteobacteria</taxon>
        <taxon>Caulobacterales</taxon>
        <taxon>Caulobacteraceae</taxon>
        <taxon>Brevundimonas</taxon>
    </lineage>
</organism>
<dbReference type="AlphaFoldDB" id="A0A975GYD6"/>
<evidence type="ECO:0000256" key="2">
    <source>
        <dbReference type="ARBA" id="ARBA00023002"/>
    </source>
</evidence>
<dbReference type="Pfam" id="PF00881">
    <property type="entry name" value="Nitroreductase"/>
    <property type="match status" value="2"/>
</dbReference>
<dbReference type="EMBL" id="CP062222">
    <property type="protein sequence ID" value="QTC91480.1"/>
    <property type="molecule type" value="Genomic_DNA"/>
</dbReference>
<accession>A0A975GYD6</accession>
<feature type="domain" description="Nitroreductase" evidence="3">
    <location>
        <begin position="167"/>
        <end position="256"/>
    </location>
</feature>